<evidence type="ECO:0000313" key="6">
    <source>
        <dbReference type="EMBL" id="PQA89558.1"/>
    </source>
</evidence>
<dbReference type="InterPro" id="IPR002372">
    <property type="entry name" value="PQQ_rpt_dom"/>
</dbReference>
<dbReference type="InterPro" id="IPR018391">
    <property type="entry name" value="PQQ_b-propeller_rpt"/>
</dbReference>
<dbReference type="PANTHER" id="PTHR32303">
    <property type="entry name" value="QUINOPROTEIN ALCOHOL DEHYDROGENASE (CYTOCHROME C)"/>
    <property type="match status" value="1"/>
</dbReference>
<dbReference type="OrthoDB" id="9794322at2"/>
<feature type="chain" id="PRO_5015591860" evidence="4">
    <location>
        <begin position="21"/>
        <end position="645"/>
    </location>
</feature>
<gene>
    <name evidence="6" type="ORF">CW354_01420</name>
</gene>
<evidence type="ECO:0000256" key="4">
    <source>
        <dbReference type="SAM" id="SignalP"/>
    </source>
</evidence>
<keyword evidence="3" id="KW-0560">Oxidoreductase</keyword>
<dbReference type="InterPro" id="IPR011047">
    <property type="entry name" value="Quinoprotein_ADH-like_sf"/>
</dbReference>
<reference evidence="6 7" key="1">
    <citation type="submission" date="2017-12" db="EMBL/GenBank/DDBJ databases">
        <authorList>
            <person name="Hurst M.R.H."/>
        </authorList>
    </citation>
    <scope>NUCLEOTIDE SEQUENCE [LARGE SCALE GENOMIC DNA]</scope>
    <source>
        <strain evidence="6 7">SY-3-19</strain>
    </source>
</reference>
<evidence type="ECO:0000313" key="7">
    <source>
        <dbReference type="Proteomes" id="UP000239504"/>
    </source>
</evidence>
<dbReference type="SUPFAM" id="SSF50998">
    <property type="entry name" value="Quinoprotein alcohol dehydrogenase-like"/>
    <property type="match status" value="1"/>
</dbReference>
<dbReference type="Proteomes" id="UP000239504">
    <property type="component" value="Unassembled WGS sequence"/>
</dbReference>
<sequence>MGFRNASVSAAAVMMLGACANSGGPSLETGDWPRYAGNLEGTRYSPLDEINTENVSRLTEAWSFRVKPEGGGMLVSSATPIVIDNVLYLPIGDAVVALEADVGAEIWRHPVSGGLARRSVSYWPGDDDYGARLFYSTGKTIVALNPQTGETDERFGEDGAIELDVAYNSPPTVYKNVLIIGANTSEMQIGDPGDTRAFDARTGEKLWTFHTVPRPGEIGHETWLDDGWKGRSGTNVWIWYMTVDEETDTLYMSVGGPSANYYGGDRPGDNLFGNSVVAVDALTGEYKWHFQTIHHDLWDSDLPAPPVLVDIEVDGKTIPALAETGKAAFMYILNRHTGEPVFGVEERPVASADVPGEWYSPTQPFPIKPPRLSRSDWTPDDIVTPEDTNEEHVAACHALLESYGGTFFNAGAFTPFFLYEEGKPLKASINIPQNGGSNWGGGAADPTTGYVYVNSSTGGSIGFIEKRKEGADYGRGTGGSTQAYDRASLSGPGAYTGFRASFTNEDGEEVTLPCIKPPWGRLFAIDANTGEIAWETRLGVSEGLPEDKWATGANNTFGGPIVTAGGLVFIGATSDHRFRAFDSKTGEELWTATLDNHAQAVPITYLGEDGRQYVAVMAASFGVGARGPDGKPLNNESLVVYALPE</sequence>
<keyword evidence="4" id="KW-0732">Signal</keyword>
<dbReference type="PROSITE" id="PS51257">
    <property type="entry name" value="PROKAR_LIPOPROTEIN"/>
    <property type="match status" value="1"/>
</dbReference>
<dbReference type="PANTHER" id="PTHR32303:SF4">
    <property type="entry name" value="QUINOPROTEIN GLUCOSE DEHYDROGENASE"/>
    <property type="match status" value="1"/>
</dbReference>
<organism evidence="6 7">
    <name type="scientific">Hyphococcus luteus</name>
    <dbReference type="NCBI Taxonomy" id="2058213"/>
    <lineage>
        <taxon>Bacteria</taxon>
        <taxon>Pseudomonadati</taxon>
        <taxon>Pseudomonadota</taxon>
        <taxon>Alphaproteobacteria</taxon>
        <taxon>Parvularculales</taxon>
        <taxon>Parvularculaceae</taxon>
        <taxon>Hyphococcus</taxon>
    </lineage>
</organism>
<dbReference type="SMART" id="SM00564">
    <property type="entry name" value="PQQ"/>
    <property type="match status" value="5"/>
</dbReference>
<dbReference type="RefSeq" id="WP_104828260.1">
    <property type="nucleotide sequence ID" value="NZ_PJCH01000001.1"/>
</dbReference>
<dbReference type="Pfam" id="PF01011">
    <property type="entry name" value="PQQ"/>
    <property type="match status" value="1"/>
</dbReference>
<dbReference type="GO" id="GO:0016491">
    <property type="term" value="F:oxidoreductase activity"/>
    <property type="evidence" value="ECO:0007669"/>
    <property type="project" value="UniProtKB-KW"/>
</dbReference>
<dbReference type="AlphaFoldDB" id="A0A2S7KAS0"/>
<evidence type="ECO:0000256" key="1">
    <source>
        <dbReference type="ARBA" id="ARBA00001931"/>
    </source>
</evidence>
<feature type="signal peptide" evidence="4">
    <location>
        <begin position="1"/>
        <end position="20"/>
    </location>
</feature>
<comment type="similarity">
    <text evidence="2">Belongs to the bacterial PQQ dehydrogenase family.</text>
</comment>
<evidence type="ECO:0000256" key="3">
    <source>
        <dbReference type="ARBA" id="ARBA00023002"/>
    </source>
</evidence>
<comment type="cofactor">
    <cofactor evidence="1">
        <name>pyrroloquinoline quinone</name>
        <dbReference type="ChEBI" id="CHEBI:58442"/>
    </cofactor>
</comment>
<accession>A0A2S7KAS0</accession>
<evidence type="ECO:0000259" key="5">
    <source>
        <dbReference type="Pfam" id="PF01011"/>
    </source>
</evidence>
<comment type="caution">
    <text evidence="6">The sequence shown here is derived from an EMBL/GenBank/DDBJ whole genome shotgun (WGS) entry which is preliminary data.</text>
</comment>
<protein>
    <submittedName>
        <fullName evidence="6">Pyrroloquinoline quinone-dependent dehydrogenase</fullName>
    </submittedName>
</protein>
<dbReference type="Gene3D" id="2.140.10.10">
    <property type="entry name" value="Quinoprotein alcohol dehydrogenase-like superfamily"/>
    <property type="match status" value="2"/>
</dbReference>
<proteinExistence type="inferred from homology"/>
<evidence type="ECO:0000256" key="2">
    <source>
        <dbReference type="ARBA" id="ARBA00008156"/>
    </source>
</evidence>
<keyword evidence="7" id="KW-1185">Reference proteome</keyword>
<dbReference type="EMBL" id="PJCH01000001">
    <property type="protein sequence ID" value="PQA89558.1"/>
    <property type="molecule type" value="Genomic_DNA"/>
</dbReference>
<name>A0A2S7KAS0_9PROT</name>
<feature type="domain" description="Pyrrolo-quinoline quinone repeat" evidence="5">
    <location>
        <begin position="32"/>
        <end position="614"/>
    </location>
</feature>